<organism evidence="7 8">
    <name type="scientific">Rubrobacter taiwanensis</name>
    <dbReference type="NCBI Taxonomy" id="185139"/>
    <lineage>
        <taxon>Bacteria</taxon>
        <taxon>Bacillati</taxon>
        <taxon>Actinomycetota</taxon>
        <taxon>Rubrobacteria</taxon>
        <taxon>Rubrobacterales</taxon>
        <taxon>Rubrobacteraceae</taxon>
        <taxon>Rubrobacter</taxon>
    </lineage>
</organism>
<dbReference type="Proteomes" id="UP000295244">
    <property type="component" value="Unassembled WGS sequence"/>
</dbReference>
<dbReference type="CDD" id="cd02440">
    <property type="entry name" value="AdoMet_MTases"/>
    <property type="match status" value="1"/>
</dbReference>
<dbReference type="RefSeq" id="WP_132689699.1">
    <property type="nucleotide sequence ID" value="NZ_SKBU01000011.1"/>
</dbReference>
<dbReference type="PIRSF" id="PIRSF005739">
    <property type="entry name" value="O-mtase"/>
    <property type="match status" value="1"/>
</dbReference>
<dbReference type="PROSITE" id="PS51683">
    <property type="entry name" value="SAM_OMT_II"/>
    <property type="match status" value="1"/>
</dbReference>
<dbReference type="Gene3D" id="1.10.10.10">
    <property type="entry name" value="Winged helix-like DNA-binding domain superfamily/Winged helix DNA-binding domain"/>
    <property type="match status" value="1"/>
</dbReference>
<dbReference type="InterPro" id="IPR012967">
    <property type="entry name" value="COMT_dimerisation"/>
</dbReference>
<keyword evidence="8" id="KW-1185">Reference proteome</keyword>
<protein>
    <submittedName>
        <fullName evidence="7">Uncharacterized protein</fullName>
    </submittedName>
</protein>
<evidence type="ECO:0000256" key="1">
    <source>
        <dbReference type="ARBA" id="ARBA00022603"/>
    </source>
</evidence>
<dbReference type="GO" id="GO:0046983">
    <property type="term" value="F:protein dimerization activity"/>
    <property type="evidence" value="ECO:0007669"/>
    <property type="project" value="InterPro"/>
</dbReference>
<evidence type="ECO:0000256" key="2">
    <source>
        <dbReference type="ARBA" id="ARBA00022679"/>
    </source>
</evidence>
<dbReference type="Gene3D" id="3.40.50.150">
    <property type="entry name" value="Vaccinia Virus protein VP39"/>
    <property type="match status" value="1"/>
</dbReference>
<dbReference type="SUPFAM" id="SSF53335">
    <property type="entry name" value="S-adenosyl-L-methionine-dependent methyltransferases"/>
    <property type="match status" value="1"/>
</dbReference>
<dbReference type="Pfam" id="PF00891">
    <property type="entry name" value="Methyltransf_2"/>
    <property type="match status" value="1"/>
</dbReference>
<comment type="caution">
    <text evidence="7">The sequence shown here is derived from an EMBL/GenBank/DDBJ whole genome shotgun (WGS) entry which is preliminary data.</text>
</comment>
<keyword evidence="2" id="KW-0808">Transferase</keyword>
<dbReference type="InterPro" id="IPR036388">
    <property type="entry name" value="WH-like_DNA-bd_sf"/>
</dbReference>
<dbReference type="InterPro" id="IPR029063">
    <property type="entry name" value="SAM-dependent_MTases_sf"/>
</dbReference>
<dbReference type="PANTHER" id="PTHR43712:SF2">
    <property type="entry name" value="O-METHYLTRANSFERASE CICE"/>
    <property type="match status" value="1"/>
</dbReference>
<evidence type="ECO:0000259" key="5">
    <source>
        <dbReference type="Pfam" id="PF00891"/>
    </source>
</evidence>
<evidence type="ECO:0000256" key="3">
    <source>
        <dbReference type="ARBA" id="ARBA00022691"/>
    </source>
</evidence>
<dbReference type="InterPro" id="IPR001077">
    <property type="entry name" value="COMT_C"/>
</dbReference>
<name>A0A4R1BM31_9ACTN</name>
<feature type="domain" description="O-methyltransferase C-terminal" evidence="5">
    <location>
        <begin position="127"/>
        <end position="323"/>
    </location>
</feature>
<dbReference type="AlphaFoldDB" id="A0A4R1BM31"/>
<gene>
    <name evidence="7" type="ORF">E0L93_05690</name>
</gene>
<dbReference type="InterPro" id="IPR016461">
    <property type="entry name" value="COMT-like"/>
</dbReference>
<reference evidence="7 8" key="1">
    <citation type="submission" date="2019-03" db="EMBL/GenBank/DDBJ databases">
        <title>Whole genome sequence of a novel Rubrobacter taiwanensis strain, isolated from Yellowstone National Park.</title>
        <authorList>
            <person name="Freed S."/>
            <person name="Ramaley R.F."/>
            <person name="Kyndt J.A."/>
        </authorList>
    </citation>
    <scope>NUCLEOTIDE SEQUENCE [LARGE SCALE GENOMIC DNA]</scope>
    <source>
        <strain evidence="7 8">Yellowstone</strain>
    </source>
</reference>
<evidence type="ECO:0000256" key="4">
    <source>
        <dbReference type="PIRSR" id="PIRSR005739-1"/>
    </source>
</evidence>
<dbReference type="GO" id="GO:0008171">
    <property type="term" value="F:O-methyltransferase activity"/>
    <property type="evidence" value="ECO:0007669"/>
    <property type="project" value="InterPro"/>
</dbReference>
<dbReference type="OrthoDB" id="3804952at2"/>
<dbReference type="Gene3D" id="1.10.287.1350">
    <property type="match status" value="1"/>
</dbReference>
<feature type="domain" description="O-methyltransferase dimerisation" evidence="6">
    <location>
        <begin position="24"/>
        <end position="99"/>
    </location>
</feature>
<dbReference type="PANTHER" id="PTHR43712">
    <property type="entry name" value="PUTATIVE (AFU_ORTHOLOGUE AFUA_4G14580)-RELATED"/>
    <property type="match status" value="1"/>
</dbReference>
<evidence type="ECO:0000259" key="6">
    <source>
        <dbReference type="Pfam" id="PF08100"/>
    </source>
</evidence>
<dbReference type="GO" id="GO:0032259">
    <property type="term" value="P:methylation"/>
    <property type="evidence" value="ECO:0007669"/>
    <property type="project" value="UniProtKB-KW"/>
</dbReference>
<dbReference type="EMBL" id="SKBU01000011">
    <property type="protein sequence ID" value="TCJ18483.1"/>
    <property type="molecule type" value="Genomic_DNA"/>
</dbReference>
<keyword evidence="3" id="KW-0949">S-adenosyl-L-methionine</keyword>
<keyword evidence="1" id="KW-0489">Methyltransferase</keyword>
<proteinExistence type="predicted"/>
<evidence type="ECO:0000313" key="7">
    <source>
        <dbReference type="EMBL" id="TCJ18483.1"/>
    </source>
</evidence>
<sequence length="343" mass="36982">MTDVQSESATGMAAGPNPFATVLQVSGGYCLPRSLHVVAELGVADALDETPRTAAELATSVGADPGALGRVLRLLAAHGVFEVQGDGKFGHSPASRLLRTDHPQSMRAFARMFGLQVFWETFGAMEHSVRSGLPATAEVFPEGFWGYFERHPEAGRVFNEAMVAKSRGAVAGILASYDFSGFERIGDIGGGSGHLLRAILDAAPDARGVLFELPRVIEGAAGIASERLTLQAGDFFRDDLPECEAYILMEIIHDWPDEESFAILRAVRRAAPAGARVLIIEQIVPDGPGPDWSKMLDIHMLTLLGGRQRTRQEYEELLARSGFALRQEIDTRAGISILEAEAI</sequence>
<accession>A0A4R1BM31</accession>
<feature type="active site" description="Proton acceptor" evidence="4">
    <location>
        <position position="253"/>
    </location>
</feature>
<dbReference type="InterPro" id="IPR036390">
    <property type="entry name" value="WH_DNA-bd_sf"/>
</dbReference>
<dbReference type="SUPFAM" id="SSF46785">
    <property type="entry name" value="Winged helix' DNA-binding domain"/>
    <property type="match status" value="1"/>
</dbReference>
<evidence type="ECO:0000313" key="8">
    <source>
        <dbReference type="Proteomes" id="UP000295244"/>
    </source>
</evidence>
<dbReference type="Pfam" id="PF08100">
    <property type="entry name" value="Dimerisation"/>
    <property type="match status" value="1"/>
</dbReference>